<dbReference type="Gene3D" id="1.10.10.10">
    <property type="entry name" value="Winged helix-like DNA-binding domain superfamily/Winged helix DNA-binding domain"/>
    <property type="match status" value="1"/>
</dbReference>
<dbReference type="GO" id="GO:0005737">
    <property type="term" value="C:cytoplasm"/>
    <property type="evidence" value="ECO:0007669"/>
    <property type="project" value="UniProtKB-SubCell"/>
</dbReference>
<evidence type="ECO:0000256" key="9">
    <source>
        <dbReference type="PROSITE-ProRule" id="PRU00169"/>
    </source>
</evidence>
<dbReference type="CDD" id="cd19925">
    <property type="entry name" value="REC_citrate_TCS"/>
    <property type="match status" value="1"/>
</dbReference>
<keyword evidence="6" id="KW-0238">DNA-binding</keyword>
<dbReference type="InterPro" id="IPR001789">
    <property type="entry name" value="Sig_transdc_resp-reg_receiver"/>
</dbReference>
<evidence type="ECO:0000313" key="12">
    <source>
        <dbReference type="Proteomes" id="UP000199095"/>
    </source>
</evidence>
<evidence type="ECO:0000256" key="3">
    <source>
        <dbReference type="ARBA" id="ARBA00022553"/>
    </source>
</evidence>
<dbReference type="PANTHER" id="PTHR45526:SF1">
    <property type="entry name" value="TRANSCRIPTIONAL REGULATORY PROTEIN DCUR-RELATED"/>
    <property type="match status" value="1"/>
</dbReference>
<dbReference type="InterPro" id="IPR011006">
    <property type="entry name" value="CheY-like_superfamily"/>
</dbReference>
<feature type="domain" description="Response regulatory" evidence="10">
    <location>
        <begin position="6"/>
        <end position="122"/>
    </location>
</feature>
<dbReference type="PROSITE" id="PS50110">
    <property type="entry name" value="RESPONSE_REGULATORY"/>
    <property type="match status" value="1"/>
</dbReference>
<accession>A0A1H9YGL4</accession>
<dbReference type="Gene3D" id="3.40.50.2300">
    <property type="match status" value="1"/>
</dbReference>
<dbReference type="PIRSF" id="PIRSF006171">
    <property type="entry name" value="RR_citrat_malat"/>
    <property type="match status" value="1"/>
</dbReference>
<organism evidence="11 12">
    <name type="scientific">Salinibacillus kushneri</name>
    <dbReference type="NCBI Taxonomy" id="237682"/>
    <lineage>
        <taxon>Bacteria</taxon>
        <taxon>Bacillati</taxon>
        <taxon>Bacillota</taxon>
        <taxon>Bacilli</taxon>
        <taxon>Bacillales</taxon>
        <taxon>Bacillaceae</taxon>
        <taxon>Salinibacillus</taxon>
    </lineage>
</organism>
<comment type="subcellular location">
    <subcellularLocation>
        <location evidence="1">Cytoplasm</location>
    </subcellularLocation>
</comment>
<dbReference type="InterPro" id="IPR024187">
    <property type="entry name" value="Sig_transdc_resp-reg_cit/mal"/>
</dbReference>
<dbReference type="InterPro" id="IPR036388">
    <property type="entry name" value="WH-like_DNA-bd_sf"/>
</dbReference>
<dbReference type="STRING" id="237682.SAMN05421676_101145"/>
<dbReference type="SMART" id="SM00448">
    <property type="entry name" value="REC"/>
    <property type="match status" value="1"/>
</dbReference>
<dbReference type="SUPFAM" id="SSF46785">
    <property type="entry name" value="Winged helix' DNA-binding domain"/>
    <property type="match status" value="1"/>
</dbReference>
<dbReference type="AlphaFoldDB" id="A0A1H9YGL4"/>
<evidence type="ECO:0000256" key="7">
    <source>
        <dbReference type="ARBA" id="ARBA00023159"/>
    </source>
</evidence>
<evidence type="ECO:0000259" key="10">
    <source>
        <dbReference type="PROSITE" id="PS50110"/>
    </source>
</evidence>
<evidence type="ECO:0000256" key="4">
    <source>
        <dbReference type="ARBA" id="ARBA00023012"/>
    </source>
</evidence>
<dbReference type="GO" id="GO:0000156">
    <property type="term" value="F:phosphorelay response regulator activity"/>
    <property type="evidence" value="ECO:0007669"/>
    <property type="project" value="TreeGrafter"/>
</dbReference>
<dbReference type="EMBL" id="FOHJ01000001">
    <property type="protein sequence ID" value="SES67613.1"/>
    <property type="molecule type" value="Genomic_DNA"/>
</dbReference>
<dbReference type="InterPro" id="IPR051271">
    <property type="entry name" value="2C-system_Tx_regulators"/>
</dbReference>
<gene>
    <name evidence="11" type="ORF">SAMN05421676_101145</name>
</gene>
<keyword evidence="5" id="KW-0805">Transcription regulation</keyword>
<keyword evidence="8" id="KW-0804">Transcription</keyword>
<dbReference type="GO" id="GO:0003700">
    <property type="term" value="F:DNA-binding transcription factor activity"/>
    <property type="evidence" value="ECO:0007669"/>
    <property type="project" value="InterPro"/>
</dbReference>
<keyword evidence="12" id="KW-1185">Reference proteome</keyword>
<dbReference type="Pfam" id="PF04703">
    <property type="entry name" value="FaeA"/>
    <property type="match status" value="1"/>
</dbReference>
<feature type="modified residue" description="4-aspartylphosphate" evidence="9">
    <location>
        <position position="57"/>
    </location>
</feature>
<dbReference type="Pfam" id="PF00072">
    <property type="entry name" value="Response_reg"/>
    <property type="match status" value="1"/>
</dbReference>
<evidence type="ECO:0000313" key="11">
    <source>
        <dbReference type="EMBL" id="SES67613.1"/>
    </source>
</evidence>
<sequence length="241" mass="27566">MKEQVKVFIIEDDPMVLEVNKQFVEKVDGFQVIGDARDGREAVDKVVKTHPDLILLDIFMPVKDGVEVIQQLRAQQVQADIIVITAANDKETLRTMLHNGVVDYIIKPFKFERLQKALQNYRTYVRKLSSKQALNQQQIDSFSPLLLSTDRKHCKNQAHLLSIDELPKGLNEQTLKQIISFLQKQSTSISAEEAADGIGIARVTARRYLDFLQRTGKVEIDLRYGEVGRPVNRYFLVGDER</sequence>
<protein>
    <submittedName>
        <fullName evidence="11">Two-component system, CitB family, response regulator DctR</fullName>
    </submittedName>
</protein>
<name>A0A1H9YGL4_9BACI</name>
<dbReference type="InterPro" id="IPR036390">
    <property type="entry name" value="WH_DNA-bd_sf"/>
</dbReference>
<keyword evidence="4" id="KW-0902">Two-component regulatory system</keyword>
<dbReference type="InterPro" id="IPR006793">
    <property type="entry name" value="FaeA"/>
</dbReference>
<keyword evidence="7" id="KW-0010">Activator</keyword>
<keyword evidence="3 9" id="KW-0597">Phosphoprotein</keyword>
<dbReference type="PANTHER" id="PTHR45526">
    <property type="entry name" value="TRANSCRIPTIONAL REGULATORY PROTEIN DPIA"/>
    <property type="match status" value="1"/>
</dbReference>
<dbReference type="SUPFAM" id="SSF52172">
    <property type="entry name" value="CheY-like"/>
    <property type="match status" value="1"/>
</dbReference>
<keyword evidence="2" id="KW-0963">Cytoplasm</keyword>
<dbReference type="GO" id="GO:0003677">
    <property type="term" value="F:DNA binding"/>
    <property type="evidence" value="ECO:0007669"/>
    <property type="project" value="UniProtKB-KW"/>
</dbReference>
<dbReference type="Proteomes" id="UP000199095">
    <property type="component" value="Unassembled WGS sequence"/>
</dbReference>
<evidence type="ECO:0000256" key="6">
    <source>
        <dbReference type="ARBA" id="ARBA00023125"/>
    </source>
</evidence>
<evidence type="ECO:0000256" key="8">
    <source>
        <dbReference type="ARBA" id="ARBA00023163"/>
    </source>
</evidence>
<evidence type="ECO:0000256" key="2">
    <source>
        <dbReference type="ARBA" id="ARBA00022490"/>
    </source>
</evidence>
<evidence type="ECO:0000256" key="1">
    <source>
        <dbReference type="ARBA" id="ARBA00004496"/>
    </source>
</evidence>
<reference evidence="12" key="1">
    <citation type="submission" date="2016-10" db="EMBL/GenBank/DDBJ databases">
        <authorList>
            <person name="Varghese N."/>
            <person name="Submissions S."/>
        </authorList>
    </citation>
    <scope>NUCLEOTIDE SEQUENCE [LARGE SCALE GENOMIC DNA]</scope>
    <source>
        <strain evidence="12">CGMCC 1.3566</strain>
    </source>
</reference>
<proteinExistence type="predicted"/>
<evidence type="ECO:0000256" key="5">
    <source>
        <dbReference type="ARBA" id="ARBA00023015"/>
    </source>
</evidence>